<keyword evidence="1" id="KW-0675">Receptor</keyword>
<protein>
    <submittedName>
        <fullName evidence="1">TonB-dependent receptor</fullName>
    </submittedName>
</protein>
<evidence type="ECO:0000313" key="2">
    <source>
        <dbReference type="Proteomes" id="UP000321578"/>
    </source>
</evidence>
<keyword evidence="2" id="KW-1185">Reference proteome</keyword>
<dbReference type="AlphaFoldDB" id="A0A5C6ZGA6"/>
<dbReference type="Proteomes" id="UP000321578">
    <property type="component" value="Unassembled WGS sequence"/>
</dbReference>
<comment type="caution">
    <text evidence="1">The sequence shown here is derived from an EMBL/GenBank/DDBJ whole genome shotgun (WGS) entry which is preliminary data.</text>
</comment>
<dbReference type="SUPFAM" id="SSF49464">
    <property type="entry name" value="Carboxypeptidase regulatory domain-like"/>
    <property type="match status" value="1"/>
</dbReference>
<dbReference type="OrthoDB" id="603275at2"/>
<dbReference type="InterPro" id="IPR008969">
    <property type="entry name" value="CarboxyPept-like_regulatory"/>
</dbReference>
<proteinExistence type="predicted"/>
<organism evidence="1 2">
    <name type="scientific">Subsaximicrobium wynnwilliamsii</name>
    <dbReference type="NCBI Taxonomy" id="291179"/>
    <lineage>
        <taxon>Bacteria</taxon>
        <taxon>Pseudomonadati</taxon>
        <taxon>Bacteroidota</taxon>
        <taxon>Flavobacteriia</taxon>
        <taxon>Flavobacteriales</taxon>
        <taxon>Flavobacteriaceae</taxon>
        <taxon>Subsaximicrobium</taxon>
    </lineage>
</organism>
<sequence length="905" mass="104649">MLRHMKEKDLNLNMNGNNRKEIHVFSLVVFFTVQNLCFAQINISGHISDHNDHLYSVNIILKDSISKSIVAYTYSDDNGNYQLKADRYGQFNLVFTSLGHETKIIPVMLKPKQSKIEIDVVLIERTTNLKEVIINANVPMSIKKDTITFKTKFYRQGSEQTIEDLLKKIPGVQIDSEGTIKIGNQEIEKLMVDGDDLFEKGYKILSKNMPAYPIEAVEILKNYSNNRFLKGVEESNKVALNLKLDEKSKRIWFGNLQLGVGNDSFYELKGNLMNFGKKNKYYFLTNLNSTGYDATGDIESLIRPYRSNAPASLGDDQTLSSLLNLSPNQLNFKESRTNFNNAELLSLNAIFNPTEKLKIKTLGFFNWDENDFFRNSIDNVKVSGANFTNTEDFKLRNKKRIAFGKLDLTYNISKTKMLEATTKFNRGNFDDNSNLIFNGSSTLENLEHQNKLFDQKISYTNKFKAKKAFLITGRFIDESAPQQYELNQFFYQELFPENLDANKVAQVSNIQMQFAGINAHLLDRKENGNLLELQVGNTYRKDRLLTRFSLLEDGTVLNQPERYQNQTNYQVNDLYFKSKYRLEVKNIGLTAKLDLHQFFNQLQNNESTASQNPFFINPSIGLDWTINNKNKIISSYAYNTTNAKILDVYSDFVLTGFRSFSKGTGGFNQLDASSLIFNYQLGNWSDRFFANTFLIYSKNHDFFSTNTQIAQNYIQSEKILIKDREFISINSKLDYYFKFLSSNLKLDLGYTQSDFKNLVNNSGLREITSNNYKYGLELRSGFKGLFNYHVGTKWTTTKIQTTIHNKFTDNISFLDLSFVFNKRLDIKLQTERYYFGNLQTDKSYYFLDFDARCKLIENKVTIGLSGKNLFNTARFKTFSISDIGSSTTEYRLLPRFVLLKLEYRF</sequence>
<evidence type="ECO:0000313" key="1">
    <source>
        <dbReference type="EMBL" id="TXD88239.1"/>
    </source>
</evidence>
<gene>
    <name evidence="1" type="ORF">ESY86_13800</name>
</gene>
<dbReference type="SUPFAM" id="SSF56935">
    <property type="entry name" value="Porins"/>
    <property type="match status" value="1"/>
</dbReference>
<dbReference type="EMBL" id="VORO01000016">
    <property type="protein sequence ID" value="TXD88239.1"/>
    <property type="molecule type" value="Genomic_DNA"/>
</dbReference>
<accession>A0A5C6ZGA6</accession>
<dbReference type="Pfam" id="PF13715">
    <property type="entry name" value="CarbopepD_reg_2"/>
    <property type="match status" value="1"/>
</dbReference>
<name>A0A5C6ZGA6_9FLAO</name>
<reference evidence="1 2" key="1">
    <citation type="submission" date="2019-08" db="EMBL/GenBank/DDBJ databases">
        <title>Genomes of Subsaximicrobium wynnwilliamsii strains.</title>
        <authorList>
            <person name="Bowman J.P."/>
        </authorList>
    </citation>
    <scope>NUCLEOTIDE SEQUENCE [LARGE SCALE GENOMIC DNA]</scope>
    <source>
        <strain evidence="1 2">2-80-2</strain>
    </source>
</reference>